<dbReference type="GO" id="GO:0016209">
    <property type="term" value="F:antioxidant activity"/>
    <property type="evidence" value="ECO:0007669"/>
    <property type="project" value="InterPro"/>
</dbReference>
<sequence length="201" mass="22580">MKKNIFGVIIIAILISIVTVNIVKETRAKKLEELAQEEFLLESATKEAHVDVASKGLTAGNEPPDFELETMDGQAVKLSDYKGKKVILNFWATWCPPCKAEMPHMQNYYNTDASEENVEIIAVNLTNAEKGLNKNEKISNFIKEYGLTFPIPLDEEGEIGNKYQTLTIPTTYMIDTNGLIHKKIVGPMDEEMIGKLVQEMK</sequence>
<dbReference type="Proteomes" id="UP000249134">
    <property type="component" value="Chromosome 1"/>
</dbReference>
<dbReference type="AlphaFoldDB" id="A0A2X4WCN7"/>
<dbReference type="PANTHER" id="PTHR42852:SF17">
    <property type="entry name" value="THIOREDOXIN-LIKE PROTEIN HI_1115"/>
    <property type="match status" value="1"/>
</dbReference>
<evidence type="ECO:0000313" key="5">
    <source>
        <dbReference type="Proteomes" id="UP000249134"/>
    </source>
</evidence>
<dbReference type="InterPro" id="IPR036249">
    <property type="entry name" value="Thioredoxin-like_sf"/>
</dbReference>
<evidence type="ECO:0000259" key="3">
    <source>
        <dbReference type="PROSITE" id="PS51352"/>
    </source>
</evidence>
<dbReference type="InterPro" id="IPR000866">
    <property type="entry name" value="AhpC/TSA"/>
</dbReference>
<proteinExistence type="predicted"/>
<dbReference type="InterPro" id="IPR050553">
    <property type="entry name" value="Thioredoxin_ResA/DsbE_sf"/>
</dbReference>
<protein>
    <submittedName>
        <fullName evidence="4">AhpC/TSA family protein</fullName>
    </submittedName>
</protein>
<dbReference type="Gene3D" id="3.40.30.10">
    <property type="entry name" value="Glutaredoxin"/>
    <property type="match status" value="1"/>
</dbReference>
<dbReference type="PANTHER" id="PTHR42852">
    <property type="entry name" value="THIOL:DISULFIDE INTERCHANGE PROTEIN DSBE"/>
    <property type="match status" value="1"/>
</dbReference>
<dbReference type="CDD" id="cd02966">
    <property type="entry name" value="TlpA_like_family"/>
    <property type="match status" value="1"/>
</dbReference>
<evidence type="ECO:0000256" key="2">
    <source>
        <dbReference type="SAM" id="Phobius"/>
    </source>
</evidence>
<dbReference type="EMBL" id="LS483476">
    <property type="protein sequence ID" value="SQI61896.1"/>
    <property type="molecule type" value="Genomic_DNA"/>
</dbReference>
<reference evidence="4 5" key="1">
    <citation type="submission" date="2018-06" db="EMBL/GenBank/DDBJ databases">
        <authorList>
            <consortium name="Pathogen Informatics"/>
            <person name="Doyle S."/>
        </authorList>
    </citation>
    <scope>NUCLEOTIDE SEQUENCE [LARGE SCALE GENOMIC DNA]</scope>
    <source>
        <strain evidence="4 5">NCTC4824</strain>
    </source>
</reference>
<dbReference type="InterPro" id="IPR017937">
    <property type="entry name" value="Thioredoxin_CS"/>
</dbReference>
<name>A0A2X4WCN7_LEDLE</name>
<dbReference type="PROSITE" id="PS00194">
    <property type="entry name" value="THIOREDOXIN_1"/>
    <property type="match status" value="1"/>
</dbReference>
<keyword evidence="2" id="KW-0812">Transmembrane</keyword>
<keyword evidence="5" id="KW-1185">Reference proteome</keyword>
<dbReference type="KEGG" id="blen:NCTC4824_03464"/>
<accession>A0A2X4WCN7</accession>
<feature type="domain" description="Thioredoxin" evidence="3">
    <location>
        <begin position="57"/>
        <end position="201"/>
    </location>
</feature>
<keyword evidence="2" id="KW-0472">Membrane</keyword>
<keyword evidence="1" id="KW-1015">Disulfide bond</keyword>
<dbReference type="PROSITE" id="PS51352">
    <property type="entry name" value="THIOREDOXIN_2"/>
    <property type="match status" value="1"/>
</dbReference>
<gene>
    <name evidence="4" type="primary">resA_3</name>
    <name evidence="4" type="ORF">NCTC4824_03464</name>
</gene>
<dbReference type="Pfam" id="PF00578">
    <property type="entry name" value="AhpC-TSA"/>
    <property type="match status" value="1"/>
</dbReference>
<evidence type="ECO:0000313" key="4">
    <source>
        <dbReference type="EMBL" id="SQI61896.1"/>
    </source>
</evidence>
<dbReference type="STRING" id="1348624.GCA_001591545_02317"/>
<dbReference type="SUPFAM" id="SSF52833">
    <property type="entry name" value="Thioredoxin-like"/>
    <property type="match status" value="1"/>
</dbReference>
<organism evidence="4 5">
    <name type="scientific">Lederbergia lenta</name>
    <name type="common">Bacillus lentus</name>
    <dbReference type="NCBI Taxonomy" id="1467"/>
    <lineage>
        <taxon>Bacteria</taxon>
        <taxon>Bacillati</taxon>
        <taxon>Bacillota</taxon>
        <taxon>Bacilli</taxon>
        <taxon>Bacillales</taxon>
        <taxon>Bacillaceae</taxon>
        <taxon>Lederbergia</taxon>
    </lineage>
</organism>
<dbReference type="RefSeq" id="WP_066141721.1">
    <property type="nucleotide sequence ID" value="NZ_CBCSGM010000003.1"/>
</dbReference>
<feature type="transmembrane region" description="Helical" evidence="2">
    <location>
        <begin position="6"/>
        <end position="23"/>
    </location>
</feature>
<evidence type="ECO:0000256" key="1">
    <source>
        <dbReference type="ARBA" id="ARBA00023157"/>
    </source>
</evidence>
<dbReference type="InterPro" id="IPR013766">
    <property type="entry name" value="Thioredoxin_domain"/>
</dbReference>
<dbReference type="GO" id="GO:0016491">
    <property type="term" value="F:oxidoreductase activity"/>
    <property type="evidence" value="ECO:0007669"/>
    <property type="project" value="InterPro"/>
</dbReference>
<keyword evidence="2" id="KW-1133">Transmembrane helix</keyword>